<sequence>MPHQHDHLSARKFLLHDGISMGDGPHMPLRISAHNTVVVERRARTGERGFLENQRKISGTSSEIFIVQASITKRPLRNKGYDIGSAEASHTGTQCNRFDRLISPTVDLQFQTIHMRSRLLVSGGHIVELSIDADMLMLCPKPSTIDPIAQRLRGWVAPRRSSATPSSPLSQALATIPDQTRDDLLSSQAAGTKNPWNGVALKYRRIHLSSVGAVLVHRLFFSASPLDQLQHDRGEFL</sequence>
<evidence type="ECO:0000313" key="1">
    <source>
        <dbReference type="EMBL" id="QSS58845.1"/>
    </source>
</evidence>
<proteinExistence type="predicted"/>
<dbReference type="AlphaFoldDB" id="A0A8A1LZY3"/>
<evidence type="ECO:0000313" key="2">
    <source>
        <dbReference type="Proteomes" id="UP000663671"/>
    </source>
</evidence>
<name>A0A8A1LZY3_AJECA</name>
<gene>
    <name evidence="1" type="ORF">I7I51_08274</name>
</gene>
<dbReference type="OrthoDB" id="10563333at2759"/>
<dbReference type="VEuPathDB" id="FungiDB:I7I51_08274"/>
<organism evidence="1 2">
    <name type="scientific">Ajellomyces capsulatus</name>
    <name type="common">Darling's disease fungus</name>
    <name type="synonym">Histoplasma capsulatum</name>
    <dbReference type="NCBI Taxonomy" id="5037"/>
    <lineage>
        <taxon>Eukaryota</taxon>
        <taxon>Fungi</taxon>
        <taxon>Dikarya</taxon>
        <taxon>Ascomycota</taxon>
        <taxon>Pezizomycotina</taxon>
        <taxon>Eurotiomycetes</taxon>
        <taxon>Eurotiomycetidae</taxon>
        <taxon>Onygenales</taxon>
        <taxon>Ajellomycetaceae</taxon>
        <taxon>Histoplasma</taxon>
    </lineage>
</organism>
<reference evidence="1" key="1">
    <citation type="submission" date="2021-01" db="EMBL/GenBank/DDBJ databases">
        <title>Chromosome-level genome assembly of a human fungal pathogen reveals clustering of transcriptionally co-regulated genes.</title>
        <authorList>
            <person name="Voorhies M."/>
            <person name="Cohen S."/>
            <person name="Shea T.P."/>
            <person name="Petrus S."/>
            <person name="Munoz J.F."/>
            <person name="Poplawski S."/>
            <person name="Goldman W.E."/>
            <person name="Michael T."/>
            <person name="Cuomo C.A."/>
            <person name="Sil A."/>
            <person name="Beyhan S."/>
        </authorList>
    </citation>
    <scope>NUCLEOTIDE SEQUENCE</scope>
    <source>
        <strain evidence="1">WU24</strain>
    </source>
</reference>
<protein>
    <submittedName>
        <fullName evidence="1">Uncharacterized protein</fullName>
    </submittedName>
</protein>
<dbReference type="EMBL" id="CP069109">
    <property type="protein sequence ID" value="QSS58845.1"/>
    <property type="molecule type" value="Genomic_DNA"/>
</dbReference>
<dbReference type="Proteomes" id="UP000663671">
    <property type="component" value="Chromosome 2"/>
</dbReference>
<accession>A0A8A1LZY3</accession>